<dbReference type="PIRSF" id="PIRSF500176">
    <property type="entry name" value="L_ASNase"/>
    <property type="match status" value="1"/>
</dbReference>
<dbReference type="EC" id="3.5.1.1" evidence="4"/>
<dbReference type="SUPFAM" id="SSF53774">
    <property type="entry name" value="Glutaminase/Asparaginase"/>
    <property type="match status" value="1"/>
</dbReference>
<evidence type="ECO:0000259" key="3">
    <source>
        <dbReference type="Pfam" id="PF00710"/>
    </source>
</evidence>
<evidence type="ECO:0000313" key="5">
    <source>
        <dbReference type="Proteomes" id="UP000248897"/>
    </source>
</evidence>
<dbReference type="Pfam" id="PF00710">
    <property type="entry name" value="Asparaginase"/>
    <property type="match status" value="1"/>
</dbReference>
<protein>
    <submittedName>
        <fullName evidence="4">L-asparaginase</fullName>
        <ecNumber evidence="4">3.5.1.1</ecNumber>
    </submittedName>
</protein>
<dbReference type="InterPro" id="IPR037152">
    <property type="entry name" value="L-asparaginase_N_sf"/>
</dbReference>
<feature type="binding site" evidence="1">
    <location>
        <position position="11"/>
    </location>
    <ligand>
        <name>substrate</name>
    </ligand>
</feature>
<dbReference type="InterPro" id="IPR006034">
    <property type="entry name" value="Asparaginase/glutaminase-like"/>
</dbReference>
<gene>
    <name evidence="4" type="primary">ansB_4</name>
    <name evidence="4" type="ORF">NCTC12961_03068</name>
</gene>
<dbReference type="PROSITE" id="PS00917">
    <property type="entry name" value="ASN_GLN_ASE_2"/>
    <property type="match status" value="1"/>
</dbReference>
<evidence type="ECO:0000313" key="4">
    <source>
        <dbReference type="EMBL" id="SQI40199.1"/>
    </source>
</evidence>
<dbReference type="InterPro" id="IPR027474">
    <property type="entry name" value="L-asparaginase_N"/>
</dbReference>
<keyword evidence="4" id="KW-0378">Hydrolase</keyword>
<reference evidence="4 5" key="1">
    <citation type="submission" date="2018-06" db="EMBL/GenBank/DDBJ databases">
        <authorList>
            <consortium name="Pathogen Informatics"/>
            <person name="Doyle S."/>
        </authorList>
    </citation>
    <scope>NUCLEOTIDE SEQUENCE [LARGE SCALE GENOMIC DNA]</scope>
    <source>
        <strain evidence="4 5">NCTC12961</strain>
    </source>
</reference>
<feature type="domain" description="L-asparaginase N-terminal" evidence="3">
    <location>
        <begin position="2"/>
        <end position="72"/>
    </location>
</feature>
<dbReference type="GO" id="GO:0004067">
    <property type="term" value="F:asparaginase activity"/>
    <property type="evidence" value="ECO:0007669"/>
    <property type="project" value="UniProtKB-UniRule"/>
</dbReference>
<dbReference type="Gene3D" id="3.40.50.1170">
    <property type="entry name" value="L-asparaginase, N-terminal domain"/>
    <property type="match status" value="1"/>
</dbReference>
<dbReference type="PROSITE" id="PS51732">
    <property type="entry name" value="ASN_GLN_ASE_3"/>
    <property type="match status" value="1"/>
</dbReference>
<dbReference type="InterPro" id="IPR027475">
    <property type="entry name" value="Asparaginase/glutaminase_AS2"/>
</dbReference>
<feature type="active site" evidence="2">
    <location>
        <position position="44"/>
    </location>
</feature>
<sequence length="81" mass="8869">MDGEQIANIGSENMTSEILLKLSKRVNELLARDDVAGVVITHGTDTLDESPYFLNLTVKSNKPVVFTAAMRRRPPSAPTAR</sequence>
<dbReference type="AlphaFoldDB" id="A0A2X4UNT0"/>
<dbReference type="PIRSF" id="PIRSF001220">
    <property type="entry name" value="L-ASNase_gatD"/>
    <property type="match status" value="1"/>
</dbReference>
<dbReference type="Proteomes" id="UP000248897">
    <property type="component" value="Chromosome 1"/>
</dbReference>
<dbReference type="InterPro" id="IPR036152">
    <property type="entry name" value="Asp/glu_Ase-like_sf"/>
</dbReference>
<organism evidence="4 5">
    <name type="scientific">Serratia plymuthica</name>
    <dbReference type="NCBI Taxonomy" id="82996"/>
    <lineage>
        <taxon>Bacteria</taxon>
        <taxon>Pseudomonadati</taxon>
        <taxon>Pseudomonadota</taxon>
        <taxon>Gammaproteobacteria</taxon>
        <taxon>Enterobacterales</taxon>
        <taxon>Yersiniaceae</taxon>
        <taxon>Serratia</taxon>
    </lineage>
</organism>
<accession>A0A2X4UNT0</accession>
<evidence type="ECO:0000256" key="1">
    <source>
        <dbReference type="PIRSR" id="PIRSR001220-2"/>
    </source>
</evidence>
<feature type="binding site" evidence="1">
    <location>
        <begin position="44"/>
        <end position="45"/>
    </location>
    <ligand>
        <name>substrate</name>
    </ligand>
</feature>
<name>A0A2X4UNT0_SERPL</name>
<dbReference type="EMBL" id="LS483469">
    <property type="protein sequence ID" value="SQI40199.1"/>
    <property type="molecule type" value="Genomic_DNA"/>
</dbReference>
<proteinExistence type="predicted"/>
<evidence type="ECO:0000256" key="2">
    <source>
        <dbReference type="PROSITE-ProRule" id="PRU10100"/>
    </source>
</evidence>